<dbReference type="PANTHER" id="PTHR43479">
    <property type="entry name" value="ACREF/ENVCD OPERON REPRESSOR-RELATED"/>
    <property type="match status" value="1"/>
</dbReference>
<protein>
    <recommendedName>
        <fullName evidence="3">HTH tetR-type domain-containing protein</fullName>
    </recommendedName>
</protein>
<evidence type="ECO:0000313" key="5">
    <source>
        <dbReference type="Proteomes" id="UP000464754"/>
    </source>
</evidence>
<reference evidence="5" key="1">
    <citation type="submission" date="2019-05" db="EMBL/GenBank/DDBJ databases">
        <title>Complete genome sequencing of Absiella argi strain JCM 30884.</title>
        <authorList>
            <person name="Sakamoto M."/>
            <person name="Murakami T."/>
            <person name="Mori H."/>
        </authorList>
    </citation>
    <scope>NUCLEOTIDE SEQUENCE [LARGE SCALE GENOMIC DNA]</scope>
    <source>
        <strain evidence="5">JCM 30884</strain>
    </source>
</reference>
<dbReference type="PROSITE" id="PS01081">
    <property type="entry name" value="HTH_TETR_1"/>
    <property type="match status" value="1"/>
</dbReference>
<dbReference type="SUPFAM" id="SSF46689">
    <property type="entry name" value="Homeodomain-like"/>
    <property type="match status" value="1"/>
</dbReference>
<dbReference type="PANTHER" id="PTHR43479:SF11">
    <property type="entry name" value="ACREF_ENVCD OPERON REPRESSOR-RELATED"/>
    <property type="match status" value="1"/>
</dbReference>
<organism evidence="4 5">
    <name type="scientific">Amedibacterium intestinale</name>
    <dbReference type="NCBI Taxonomy" id="2583452"/>
    <lineage>
        <taxon>Bacteria</taxon>
        <taxon>Bacillati</taxon>
        <taxon>Bacillota</taxon>
        <taxon>Erysipelotrichia</taxon>
        <taxon>Erysipelotrichales</taxon>
        <taxon>Erysipelotrichaceae</taxon>
        <taxon>Amedibacterium</taxon>
    </lineage>
</organism>
<dbReference type="GO" id="GO:0003677">
    <property type="term" value="F:DNA binding"/>
    <property type="evidence" value="ECO:0007669"/>
    <property type="project" value="UniProtKB-UniRule"/>
</dbReference>
<evidence type="ECO:0000313" key="4">
    <source>
        <dbReference type="EMBL" id="BBK23153.1"/>
    </source>
</evidence>
<dbReference type="PROSITE" id="PS50977">
    <property type="entry name" value="HTH_TETR_2"/>
    <property type="match status" value="1"/>
</dbReference>
<evidence type="ECO:0000256" key="2">
    <source>
        <dbReference type="PROSITE-ProRule" id="PRU00335"/>
    </source>
</evidence>
<feature type="DNA-binding region" description="H-T-H motif" evidence="2">
    <location>
        <begin position="35"/>
        <end position="54"/>
    </location>
</feature>
<dbReference type="AlphaFoldDB" id="A0A6N4TK08"/>
<sequence length="201" mass="23634">MPKVSYSDKEREYIRQSLLETGLQFIAKQGVQHTTIEQIYKKVGISRTFFYTFFSSKEDLVVESLYFQQPKILEYITTLINDNSLSWKEALTTFLETCCYGNGIVVLTIEEQQMIFKRLSFESYALFRRKQEQLFEDILRYFGIKPSKERVQLFINLSLMLIIFQKAIPTSLPLLIPEAAKETADFQIKTIVNYLESMKQQ</sequence>
<dbReference type="KEGG" id="aarg:Aargi30884_20560"/>
<evidence type="ECO:0000259" key="3">
    <source>
        <dbReference type="PROSITE" id="PS50977"/>
    </source>
</evidence>
<keyword evidence="5" id="KW-1185">Reference proteome</keyword>
<dbReference type="Pfam" id="PF00440">
    <property type="entry name" value="TetR_N"/>
    <property type="match status" value="1"/>
</dbReference>
<dbReference type="InterPro" id="IPR023772">
    <property type="entry name" value="DNA-bd_HTH_TetR-type_CS"/>
</dbReference>
<gene>
    <name evidence="4" type="ORF">Aargi30884_20560</name>
</gene>
<keyword evidence="1 2" id="KW-0238">DNA-binding</keyword>
<dbReference type="InterPro" id="IPR001647">
    <property type="entry name" value="HTH_TetR"/>
</dbReference>
<feature type="domain" description="HTH tetR-type" evidence="3">
    <location>
        <begin position="12"/>
        <end position="72"/>
    </location>
</feature>
<evidence type="ECO:0000256" key="1">
    <source>
        <dbReference type="ARBA" id="ARBA00023125"/>
    </source>
</evidence>
<dbReference type="Proteomes" id="UP000464754">
    <property type="component" value="Chromosome"/>
</dbReference>
<name>A0A6N4TK08_9FIRM</name>
<dbReference type="EMBL" id="AP019695">
    <property type="protein sequence ID" value="BBK23153.1"/>
    <property type="molecule type" value="Genomic_DNA"/>
</dbReference>
<dbReference type="InterPro" id="IPR009057">
    <property type="entry name" value="Homeodomain-like_sf"/>
</dbReference>
<proteinExistence type="predicted"/>
<dbReference type="Gene3D" id="1.10.357.10">
    <property type="entry name" value="Tetracycline Repressor, domain 2"/>
    <property type="match status" value="1"/>
</dbReference>
<dbReference type="RefSeq" id="WP_163052221.1">
    <property type="nucleotide sequence ID" value="NZ_AP019695.1"/>
</dbReference>
<dbReference type="InterPro" id="IPR050624">
    <property type="entry name" value="HTH-type_Tx_Regulator"/>
</dbReference>
<accession>A0A6N4TK08</accession>